<dbReference type="GO" id="GO:0070840">
    <property type="term" value="F:dynein complex binding"/>
    <property type="evidence" value="ECO:0007669"/>
    <property type="project" value="TreeGrafter"/>
</dbReference>
<sequence length="195" mass="21120">MAAQNKIVNNPNLKIAVGALLCEGCEVIGDVTIGARTIIHPKARIIAEAGPISIGEYNIIEELVTITNKSSTDANSGKVLIIGNNNVFEVGAYVEAVRIGDHNVIECKARVGSKVEISNGSIIGTGCVLNMSEQLPDNTVIYGEKCERRTQRERPPTQTLQIEFLTKILPNYHYLVKPNMQPRPTATTTAPAVKK</sequence>
<evidence type="ECO:0000256" key="5">
    <source>
        <dbReference type="ARBA" id="ARBA00023212"/>
    </source>
</evidence>
<dbReference type="CDD" id="cd04646">
    <property type="entry name" value="LbH_Dynactin_6"/>
    <property type="match status" value="1"/>
</dbReference>
<evidence type="ECO:0000256" key="2">
    <source>
        <dbReference type="ARBA" id="ARBA00007719"/>
    </source>
</evidence>
<evidence type="ECO:0000256" key="4">
    <source>
        <dbReference type="ARBA" id="ARBA00022490"/>
    </source>
</evidence>
<dbReference type="PANTHER" id="PTHR13072:SF0">
    <property type="entry name" value="DYNACTIN SUBUNIT 6"/>
    <property type="match status" value="1"/>
</dbReference>
<dbReference type="SUPFAM" id="SSF51161">
    <property type="entry name" value="Trimeric LpxA-like enzymes"/>
    <property type="match status" value="1"/>
</dbReference>
<evidence type="ECO:0000256" key="3">
    <source>
        <dbReference type="ARBA" id="ARBA00016573"/>
    </source>
</evidence>
<dbReference type="InterPro" id="IPR027777">
    <property type="entry name" value="DCTN6"/>
</dbReference>
<dbReference type="Gene3D" id="2.160.10.10">
    <property type="entry name" value="Hexapeptide repeat proteins"/>
    <property type="match status" value="1"/>
</dbReference>
<evidence type="ECO:0000313" key="7">
    <source>
        <dbReference type="EMBL" id="CAL1532695.1"/>
    </source>
</evidence>
<accession>A0AAV2HGS3</accession>
<comment type="function">
    <text evidence="6">Part of the dynactin complex that activates the molecular motor dynein for ultra-processive transport along microtubules.</text>
</comment>
<dbReference type="EMBL" id="CAXITT010000123">
    <property type="protein sequence ID" value="CAL1532695.1"/>
    <property type="molecule type" value="Genomic_DNA"/>
</dbReference>
<dbReference type="PANTHER" id="PTHR13072">
    <property type="entry name" value="DYNACTIN 6"/>
    <property type="match status" value="1"/>
</dbReference>
<keyword evidence="8" id="KW-1185">Reference proteome</keyword>
<name>A0AAV2HGS3_LYMST</name>
<dbReference type="InterPro" id="IPR011004">
    <property type="entry name" value="Trimer_LpxA-like_sf"/>
</dbReference>
<proteinExistence type="inferred from homology"/>
<evidence type="ECO:0000256" key="6">
    <source>
        <dbReference type="ARBA" id="ARBA00034687"/>
    </source>
</evidence>
<comment type="similarity">
    <text evidence="2">Belongs to the dynactin subunits 5/6 family. Dynactin subunit 6 subfamily.</text>
</comment>
<dbReference type="GO" id="GO:0007052">
    <property type="term" value="P:mitotic spindle organization"/>
    <property type="evidence" value="ECO:0007669"/>
    <property type="project" value="TreeGrafter"/>
</dbReference>
<comment type="subcellular location">
    <subcellularLocation>
        <location evidence="1">Cytoplasm</location>
        <location evidence="1">Cytoskeleton</location>
    </subcellularLocation>
</comment>
<evidence type="ECO:0000256" key="1">
    <source>
        <dbReference type="ARBA" id="ARBA00004245"/>
    </source>
</evidence>
<dbReference type="AlphaFoldDB" id="A0AAV2HGS3"/>
<dbReference type="GO" id="GO:0005869">
    <property type="term" value="C:dynactin complex"/>
    <property type="evidence" value="ECO:0007669"/>
    <property type="project" value="InterPro"/>
</dbReference>
<gene>
    <name evidence="7" type="ORF">GSLYS_00006713001</name>
</gene>
<dbReference type="Proteomes" id="UP001497497">
    <property type="component" value="Unassembled WGS sequence"/>
</dbReference>
<organism evidence="7 8">
    <name type="scientific">Lymnaea stagnalis</name>
    <name type="common">Great pond snail</name>
    <name type="synonym">Helix stagnalis</name>
    <dbReference type="NCBI Taxonomy" id="6523"/>
    <lineage>
        <taxon>Eukaryota</taxon>
        <taxon>Metazoa</taxon>
        <taxon>Spiralia</taxon>
        <taxon>Lophotrochozoa</taxon>
        <taxon>Mollusca</taxon>
        <taxon>Gastropoda</taxon>
        <taxon>Heterobranchia</taxon>
        <taxon>Euthyneura</taxon>
        <taxon>Panpulmonata</taxon>
        <taxon>Hygrophila</taxon>
        <taxon>Lymnaeoidea</taxon>
        <taxon>Lymnaeidae</taxon>
        <taxon>Lymnaea</taxon>
    </lineage>
</organism>
<evidence type="ECO:0000313" key="8">
    <source>
        <dbReference type="Proteomes" id="UP001497497"/>
    </source>
</evidence>
<keyword evidence="4" id="KW-0963">Cytoplasm</keyword>
<reference evidence="7 8" key="1">
    <citation type="submission" date="2024-04" db="EMBL/GenBank/DDBJ databases">
        <authorList>
            <consortium name="Genoscope - CEA"/>
            <person name="William W."/>
        </authorList>
    </citation>
    <scope>NUCLEOTIDE SEQUENCE [LARGE SCALE GENOMIC DNA]</scope>
</reference>
<comment type="caution">
    <text evidence="7">The sequence shown here is derived from an EMBL/GenBank/DDBJ whole genome shotgun (WGS) entry which is preliminary data.</text>
</comment>
<protein>
    <recommendedName>
        <fullName evidence="3">Dynactin subunit 6</fullName>
    </recommendedName>
</protein>
<keyword evidence="5" id="KW-0206">Cytoskeleton</keyword>